<dbReference type="RefSeq" id="WP_034953632.1">
    <property type="nucleotide sequence ID" value="NZ_JDST02000135.1"/>
</dbReference>
<dbReference type="EMBL" id="CP058708">
    <property type="protein sequence ID" value="QLH51732.1"/>
    <property type="molecule type" value="Genomic_DNA"/>
</dbReference>
<dbReference type="InterPro" id="IPR007667">
    <property type="entry name" value="Hypoxia_induced_domain"/>
</dbReference>
<feature type="domain" description="HIG1" evidence="5">
    <location>
        <begin position="1"/>
        <end position="64"/>
    </location>
</feature>
<evidence type="ECO:0000256" key="2">
    <source>
        <dbReference type="ARBA" id="ARBA00022989"/>
    </source>
</evidence>
<dbReference type="AlphaFoldDB" id="A0A080M0Y7"/>
<evidence type="ECO:0000313" key="8">
    <source>
        <dbReference type="Proteomes" id="UP000021315"/>
    </source>
</evidence>
<dbReference type="Proteomes" id="UP000021315">
    <property type="component" value="Unassembled WGS sequence"/>
</dbReference>
<evidence type="ECO:0000256" key="4">
    <source>
        <dbReference type="SAM" id="Phobius"/>
    </source>
</evidence>
<dbReference type="Proteomes" id="UP000509684">
    <property type="component" value="Chromosome"/>
</dbReference>
<accession>A0A080M0Y7</accession>
<dbReference type="PROSITE" id="PS51503">
    <property type="entry name" value="HIG1"/>
    <property type="match status" value="1"/>
</dbReference>
<feature type="transmembrane region" description="Helical" evidence="4">
    <location>
        <begin position="45"/>
        <end position="63"/>
    </location>
</feature>
<evidence type="ECO:0000256" key="3">
    <source>
        <dbReference type="ARBA" id="ARBA00023136"/>
    </source>
</evidence>
<sequence>MKILTVLIFLAMAATVVSLALGFYSMERGGEYDRVHSTRYMVMRVGFQGMTLALLVSALYFAGV</sequence>
<feature type="transmembrane region" description="Helical" evidence="4">
    <location>
        <begin position="6"/>
        <end position="24"/>
    </location>
</feature>
<dbReference type="Pfam" id="PF04588">
    <property type="entry name" value="HIG_1_N"/>
    <property type="match status" value="1"/>
</dbReference>
<reference evidence="7 9" key="2">
    <citation type="journal article" date="2019" name="Microbiome">
        <title>Annotated bacterial chromosomes from frame-shift-corrected long-read metagenomic data.</title>
        <authorList>
            <person name="Arumugam K."/>
            <person name="Bagci C."/>
            <person name="Bessarab I."/>
            <person name="Beier S."/>
            <person name="Buchfink B."/>
            <person name="Gorska A."/>
            <person name="Qiu G."/>
            <person name="Huson D.H."/>
            <person name="Williams R.B.H."/>
        </authorList>
    </citation>
    <scope>NUCLEOTIDE SEQUENCE [LARGE SCALE GENOMIC DNA]</scope>
    <source>
        <strain evidence="7">SSA1</strain>
    </source>
</reference>
<protein>
    <submittedName>
        <fullName evidence="7">Twin transmembrane helix small protein</fullName>
    </submittedName>
</protein>
<name>A0A080M0Y7_9PROT</name>
<dbReference type="KEGG" id="acog:HWD57_19465"/>
<keyword evidence="2 4" id="KW-1133">Transmembrane helix</keyword>
<accession>A0A7D5NCY4</accession>
<organism evidence="6 8">
    <name type="scientific">Candidatus Accumulibacter cognatus</name>
    <dbReference type="NCBI Taxonomy" id="2954383"/>
    <lineage>
        <taxon>Bacteria</taxon>
        <taxon>Pseudomonadati</taxon>
        <taxon>Pseudomonadota</taxon>
        <taxon>Betaproteobacteria</taxon>
        <taxon>Candidatus Accumulibacter</taxon>
    </lineage>
</organism>
<reference evidence="6 8" key="1">
    <citation type="submission" date="2014-02" db="EMBL/GenBank/DDBJ databases">
        <title>Expanding our view of genomic diversity in Candidatus Accumulibacter clades.</title>
        <authorList>
            <person name="Skennerton C.T."/>
            <person name="Barr J.J."/>
            <person name="Slater F.R."/>
            <person name="Bond P.L."/>
            <person name="Tyson G.W."/>
        </authorList>
    </citation>
    <scope>NUCLEOTIDE SEQUENCE [LARGE SCALE GENOMIC DNA]</scope>
    <source>
        <strain evidence="8">SK-02</strain>
    </source>
</reference>
<keyword evidence="8" id="KW-1185">Reference proteome</keyword>
<keyword evidence="3 4" id="KW-0472">Membrane</keyword>
<evidence type="ECO:0000313" key="6">
    <source>
        <dbReference type="EMBL" id="KFB74751.1"/>
    </source>
</evidence>
<reference evidence="7" key="3">
    <citation type="submission" date="2020-06" db="EMBL/GenBank/DDBJ databases">
        <authorList>
            <person name="Arumugam K."/>
            <person name="Besarab I."/>
            <person name="Haryono M."/>
            <person name="Bagci C."/>
            <person name="Beier S."/>
            <person name="Buchfink B."/>
            <person name="Gorska A."/>
            <person name="Qiu G."/>
            <person name="Huson D.H."/>
            <person name="Williams R.B."/>
        </authorList>
    </citation>
    <scope>NUCLEOTIDE SEQUENCE</scope>
    <source>
        <strain evidence="7">SSA1</strain>
    </source>
</reference>
<gene>
    <name evidence="6" type="ORF">AW06_004309</name>
    <name evidence="7" type="ORF">HWD57_19465</name>
</gene>
<evidence type="ECO:0000259" key="5">
    <source>
        <dbReference type="PROSITE" id="PS51503"/>
    </source>
</evidence>
<evidence type="ECO:0000313" key="9">
    <source>
        <dbReference type="Proteomes" id="UP000509684"/>
    </source>
</evidence>
<evidence type="ECO:0000256" key="1">
    <source>
        <dbReference type="ARBA" id="ARBA00022692"/>
    </source>
</evidence>
<dbReference type="EMBL" id="JDST02000135">
    <property type="protein sequence ID" value="KFB74751.1"/>
    <property type="molecule type" value="Genomic_DNA"/>
</dbReference>
<dbReference type="NCBIfam" id="NF033233">
    <property type="entry name" value="twin_helix"/>
    <property type="match status" value="1"/>
</dbReference>
<keyword evidence="1 4" id="KW-0812">Transmembrane</keyword>
<proteinExistence type="predicted"/>
<evidence type="ECO:0000313" key="7">
    <source>
        <dbReference type="EMBL" id="QLH51732.1"/>
    </source>
</evidence>